<accession>A0A8H2W332</accession>
<keyword evidence="2" id="KW-1185">Reference proteome</keyword>
<dbReference type="Proteomes" id="UP000624404">
    <property type="component" value="Unassembled WGS sequence"/>
</dbReference>
<protein>
    <submittedName>
        <fullName evidence="1">62bc5f1e-fd12-4cc5-8561-06c4783eca05-CDS</fullName>
    </submittedName>
</protein>
<sequence>MTAYVTKIQYYRVEEVPMVKNLCPYQLGREYWFRRMGCNIGKIFGVKMPICSGPKGGKAEELARNSFHLVEGRGSALVVKQFSLTETSYVVVRFLQKYNRVENLEKPGWVLHHHTVSNRSKNGAEVRLHRTISSFFAL</sequence>
<gene>
    <name evidence="1" type="ORF">SCLTRI_LOCUS9891</name>
</gene>
<comment type="caution">
    <text evidence="1">The sequence shown here is derived from an EMBL/GenBank/DDBJ whole genome shotgun (WGS) entry which is preliminary data.</text>
</comment>
<dbReference type="EMBL" id="CAJHIA010000036">
    <property type="protein sequence ID" value="CAD6453172.1"/>
    <property type="molecule type" value="Genomic_DNA"/>
</dbReference>
<name>A0A8H2W332_9HELO</name>
<evidence type="ECO:0000313" key="1">
    <source>
        <dbReference type="EMBL" id="CAD6453172.1"/>
    </source>
</evidence>
<organism evidence="1 2">
    <name type="scientific">Sclerotinia trifoliorum</name>
    <dbReference type="NCBI Taxonomy" id="28548"/>
    <lineage>
        <taxon>Eukaryota</taxon>
        <taxon>Fungi</taxon>
        <taxon>Dikarya</taxon>
        <taxon>Ascomycota</taxon>
        <taxon>Pezizomycotina</taxon>
        <taxon>Leotiomycetes</taxon>
        <taxon>Helotiales</taxon>
        <taxon>Sclerotiniaceae</taxon>
        <taxon>Sclerotinia</taxon>
    </lineage>
</organism>
<dbReference type="AlphaFoldDB" id="A0A8H2W332"/>
<reference evidence="1" key="1">
    <citation type="submission" date="2020-10" db="EMBL/GenBank/DDBJ databases">
        <authorList>
            <person name="Kusch S."/>
        </authorList>
    </citation>
    <scope>NUCLEOTIDE SEQUENCE</scope>
    <source>
        <strain evidence="1">SwB9</strain>
    </source>
</reference>
<evidence type="ECO:0000313" key="2">
    <source>
        <dbReference type="Proteomes" id="UP000624404"/>
    </source>
</evidence>
<proteinExistence type="predicted"/>